<dbReference type="InterPro" id="IPR036374">
    <property type="entry name" value="OxRdtase_Mopterin-bd_sf"/>
</dbReference>
<dbReference type="EMBL" id="JBHSON010000022">
    <property type="protein sequence ID" value="MFC5747524.1"/>
    <property type="molecule type" value="Genomic_DNA"/>
</dbReference>
<evidence type="ECO:0000313" key="2">
    <source>
        <dbReference type="EMBL" id="MFC5747524.1"/>
    </source>
</evidence>
<dbReference type="Gene3D" id="3.90.420.10">
    <property type="entry name" value="Oxidoreductase, molybdopterin-binding domain"/>
    <property type="match status" value="1"/>
</dbReference>
<evidence type="ECO:0000313" key="3">
    <source>
        <dbReference type="Proteomes" id="UP001596074"/>
    </source>
</evidence>
<dbReference type="Pfam" id="PF00174">
    <property type="entry name" value="Oxidored_molyb"/>
    <property type="match status" value="1"/>
</dbReference>
<dbReference type="Proteomes" id="UP001596074">
    <property type="component" value="Unassembled WGS sequence"/>
</dbReference>
<sequence>MDERIPAQPPRALIAPACARVHLAGDVEHPAALTVADLRALPQRTVQARYVCGRRGEQPHTYTGPELLEVLLAAGPRFHPVIGKDRVRFLVVVTGRDGHLAVLSWGEIDPRYSGSAVLMATSVDDRPLDTHGPQLVVPGDTAGGRYVSQITSIWTGPATTLTDI</sequence>
<gene>
    <name evidence="2" type="ORF">ACFPZN_17980</name>
</gene>
<evidence type="ECO:0000259" key="1">
    <source>
        <dbReference type="Pfam" id="PF00174"/>
    </source>
</evidence>
<keyword evidence="3" id="KW-1185">Reference proteome</keyword>
<reference evidence="3" key="1">
    <citation type="journal article" date="2019" name="Int. J. Syst. Evol. Microbiol.">
        <title>The Global Catalogue of Microorganisms (GCM) 10K type strain sequencing project: providing services to taxonomists for standard genome sequencing and annotation.</title>
        <authorList>
            <consortium name="The Broad Institute Genomics Platform"/>
            <consortium name="The Broad Institute Genome Sequencing Center for Infectious Disease"/>
            <person name="Wu L."/>
            <person name="Ma J."/>
        </authorList>
    </citation>
    <scope>NUCLEOTIDE SEQUENCE [LARGE SCALE GENOMIC DNA]</scope>
    <source>
        <strain evidence="3">KCTC 42087</strain>
    </source>
</reference>
<protein>
    <submittedName>
        <fullName evidence="2">Molybdopterin-dependent oxidoreductase</fullName>
    </submittedName>
</protein>
<dbReference type="RefSeq" id="WP_378283142.1">
    <property type="nucleotide sequence ID" value="NZ_JBHSON010000022.1"/>
</dbReference>
<dbReference type="InterPro" id="IPR000572">
    <property type="entry name" value="OxRdtase_Mopterin-bd_dom"/>
</dbReference>
<feature type="domain" description="Oxidoreductase molybdopterin-binding" evidence="1">
    <location>
        <begin position="20"/>
        <end position="153"/>
    </location>
</feature>
<accession>A0ABW1A0L1</accession>
<comment type="caution">
    <text evidence="2">The sequence shown here is derived from an EMBL/GenBank/DDBJ whole genome shotgun (WGS) entry which is preliminary data.</text>
</comment>
<proteinExistence type="predicted"/>
<organism evidence="2 3">
    <name type="scientific">Actinomadura rugatobispora</name>
    <dbReference type="NCBI Taxonomy" id="1994"/>
    <lineage>
        <taxon>Bacteria</taxon>
        <taxon>Bacillati</taxon>
        <taxon>Actinomycetota</taxon>
        <taxon>Actinomycetes</taxon>
        <taxon>Streptosporangiales</taxon>
        <taxon>Thermomonosporaceae</taxon>
        <taxon>Actinomadura</taxon>
    </lineage>
</organism>
<dbReference type="SUPFAM" id="SSF56524">
    <property type="entry name" value="Oxidoreductase molybdopterin-binding domain"/>
    <property type="match status" value="1"/>
</dbReference>
<name>A0ABW1A0L1_9ACTN</name>